<keyword evidence="2" id="KW-1185">Reference proteome</keyword>
<dbReference type="KEGG" id="mbd:MEBOL_004578"/>
<evidence type="ECO:0000313" key="1">
    <source>
        <dbReference type="EMBL" id="ATB31116.1"/>
    </source>
</evidence>
<dbReference type="Proteomes" id="UP000217289">
    <property type="component" value="Chromosome"/>
</dbReference>
<dbReference type="OrthoDB" id="5514539at2"/>
<accession>A0A250IJJ8</accession>
<reference evidence="1 2" key="1">
    <citation type="submission" date="2017-06" db="EMBL/GenBank/DDBJ databases">
        <authorList>
            <person name="Kim H.J."/>
            <person name="Triplett B.A."/>
        </authorList>
    </citation>
    <scope>NUCLEOTIDE SEQUENCE [LARGE SCALE GENOMIC DNA]</scope>
    <source>
        <strain evidence="1 2">DSM 14713</strain>
    </source>
</reference>
<name>A0A250IJJ8_9BACT</name>
<dbReference type="RefSeq" id="WP_095979486.1">
    <property type="nucleotide sequence ID" value="NZ_CP022163.1"/>
</dbReference>
<organism evidence="1 2">
    <name type="scientific">Melittangium boletus DSM 14713</name>
    <dbReference type="NCBI Taxonomy" id="1294270"/>
    <lineage>
        <taxon>Bacteria</taxon>
        <taxon>Pseudomonadati</taxon>
        <taxon>Myxococcota</taxon>
        <taxon>Myxococcia</taxon>
        <taxon>Myxococcales</taxon>
        <taxon>Cystobacterineae</taxon>
        <taxon>Archangiaceae</taxon>
        <taxon>Melittangium</taxon>
    </lineage>
</organism>
<protein>
    <submittedName>
        <fullName evidence="1">Uncharacterized protein</fullName>
    </submittedName>
</protein>
<evidence type="ECO:0000313" key="2">
    <source>
        <dbReference type="Proteomes" id="UP000217289"/>
    </source>
</evidence>
<dbReference type="AlphaFoldDB" id="A0A250IJJ8"/>
<gene>
    <name evidence="1" type="ORF">MEBOL_004578</name>
</gene>
<sequence length="149" mass="16514">MASLPSRALPPLVSVLPAARQVFRSEHFTVLVDDRLGIAVTVRSEAPFSHLAQLDDIFDELGDVLDELGRSRYALLADMRAIAGRNDAEFDEAIKRQLPRWLGGFRKVGVLVRSVAGIMQIQRHAKQDGIERMATTDEGELLKHLAQEG</sequence>
<proteinExistence type="predicted"/>
<dbReference type="EMBL" id="CP022163">
    <property type="protein sequence ID" value="ATB31116.1"/>
    <property type="molecule type" value="Genomic_DNA"/>
</dbReference>